<dbReference type="EMBL" id="JBFNXQ010000004">
    <property type="protein sequence ID" value="MEX5717163.1"/>
    <property type="molecule type" value="Genomic_DNA"/>
</dbReference>
<name>A0ABV3X9E0_9ACTN</name>
<dbReference type="Gene3D" id="3.40.430.10">
    <property type="entry name" value="Dihydrofolate Reductase, subunit A"/>
    <property type="match status" value="1"/>
</dbReference>
<feature type="compositionally biased region" description="Gly residues" evidence="1">
    <location>
        <begin position="182"/>
        <end position="191"/>
    </location>
</feature>
<feature type="region of interest" description="Disordered" evidence="1">
    <location>
        <begin position="178"/>
        <end position="216"/>
    </location>
</feature>
<proteinExistence type="predicted"/>
<evidence type="ECO:0000256" key="1">
    <source>
        <dbReference type="SAM" id="MobiDB-lite"/>
    </source>
</evidence>
<evidence type="ECO:0000313" key="3">
    <source>
        <dbReference type="Proteomes" id="UP001560045"/>
    </source>
</evidence>
<dbReference type="Proteomes" id="UP001560045">
    <property type="component" value="Unassembled WGS sequence"/>
</dbReference>
<protein>
    <submittedName>
        <fullName evidence="2">Dihydrofolate reductase family protein</fullName>
    </submittedName>
</protein>
<sequence length="216" mass="21600">MTGLAVHAPSISLDGFAAGPGQDEEHPLGVGGERLHEWVFAGDRSAADDRFPARGTEGIGATIMGRDVSGPVRGPWSAAPEWRGRWGEEPPYGHDVFVLTHQARPPLPMAGGTTSHLVTDGPEAALERAAGGAGVGPLAGAHRGLASGGGKGVLAEVHVAVVPVLLGAGERLFDGTAFPAAGGDGRGGAVGVGHPRAAAPDGRLSRRGAPTAPPPT</sequence>
<gene>
    <name evidence="2" type="ORF">ABQ292_02125</name>
</gene>
<dbReference type="SUPFAM" id="SSF53597">
    <property type="entry name" value="Dihydrofolate reductase-like"/>
    <property type="match status" value="1"/>
</dbReference>
<evidence type="ECO:0000313" key="2">
    <source>
        <dbReference type="EMBL" id="MEX5717163.1"/>
    </source>
</evidence>
<dbReference type="RefSeq" id="WP_369202761.1">
    <property type="nucleotide sequence ID" value="NZ_JBFNXQ010000004.1"/>
</dbReference>
<reference evidence="2 3" key="1">
    <citation type="submission" date="2024-06" db="EMBL/GenBank/DDBJ databases">
        <title>Draft genome sequence of Geodermatophilus badlandi, a novel member of the Geodermatophilaceae isolated from badland sedimentary rocks in the Red desert, Wyoming, USA.</title>
        <authorList>
            <person name="Ben Tekaya S."/>
            <person name="Nouioui I."/>
            <person name="Flores G.M."/>
            <person name="Shaal M.N."/>
            <person name="Bredoire F."/>
            <person name="Basile F."/>
            <person name="Van Diepen L."/>
            <person name="Ward N.L."/>
        </authorList>
    </citation>
    <scope>NUCLEOTIDE SEQUENCE [LARGE SCALE GENOMIC DNA]</scope>
    <source>
        <strain evidence="2 3">WL48A</strain>
    </source>
</reference>
<keyword evidence="3" id="KW-1185">Reference proteome</keyword>
<comment type="caution">
    <text evidence="2">The sequence shown here is derived from an EMBL/GenBank/DDBJ whole genome shotgun (WGS) entry which is preliminary data.</text>
</comment>
<accession>A0ABV3X9E0</accession>
<organism evidence="2 3">
    <name type="scientific">Geodermatophilus maliterrae</name>
    <dbReference type="NCBI Taxonomy" id="3162531"/>
    <lineage>
        <taxon>Bacteria</taxon>
        <taxon>Bacillati</taxon>
        <taxon>Actinomycetota</taxon>
        <taxon>Actinomycetes</taxon>
        <taxon>Geodermatophilales</taxon>
        <taxon>Geodermatophilaceae</taxon>
        <taxon>Geodermatophilus</taxon>
    </lineage>
</organism>
<dbReference type="InterPro" id="IPR024072">
    <property type="entry name" value="DHFR-like_dom_sf"/>
</dbReference>